<dbReference type="AlphaFoldDB" id="A0A835CG88"/>
<dbReference type="Proteomes" id="UP000634136">
    <property type="component" value="Unassembled WGS sequence"/>
</dbReference>
<keyword evidence="2" id="KW-1185">Reference proteome</keyword>
<reference evidence="1" key="1">
    <citation type="submission" date="2020-09" db="EMBL/GenBank/DDBJ databases">
        <title>Genome-Enabled Discovery of Anthraquinone Biosynthesis in Senna tora.</title>
        <authorList>
            <person name="Kang S.-H."/>
            <person name="Pandey R.P."/>
            <person name="Lee C.-M."/>
            <person name="Sim J.-S."/>
            <person name="Jeong J.-T."/>
            <person name="Choi B.-S."/>
            <person name="Jung M."/>
            <person name="Ginzburg D."/>
            <person name="Zhao K."/>
            <person name="Won S.Y."/>
            <person name="Oh T.-J."/>
            <person name="Yu Y."/>
            <person name="Kim N.-H."/>
            <person name="Lee O.R."/>
            <person name="Lee T.-H."/>
            <person name="Bashyal P."/>
            <person name="Kim T.-S."/>
            <person name="Lee W.-H."/>
            <person name="Kawkins C."/>
            <person name="Kim C.-K."/>
            <person name="Kim J.S."/>
            <person name="Ahn B.O."/>
            <person name="Rhee S.Y."/>
            <person name="Sohng J.K."/>
        </authorList>
    </citation>
    <scope>NUCLEOTIDE SEQUENCE</scope>
    <source>
        <tissue evidence="1">Leaf</tissue>
    </source>
</reference>
<proteinExistence type="predicted"/>
<organism evidence="1 2">
    <name type="scientific">Senna tora</name>
    <dbReference type="NCBI Taxonomy" id="362788"/>
    <lineage>
        <taxon>Eukaryota</taxon>
        <taxon>Viridiplantae</taxon>
        <taxon>Streptophyta</taxon>
        <taxon>Embryophyta</taxon>
        <taxon>Tracheophyta</taxon>
        <taxon>Spermatophyta</taxon>
        <taxon>Magnoliopsida</taxon>
        <taxon>eudicotyledons</taxon>
        <taxon>Gunneridae</taxon>
        <taxon>Pentapetalae</taxon>
        <taxon>rosids</taxon>
        <taxon>fabids</taxon>
        <taxon>Fabales</taxon>
        <taxon>Fabaceae</taxon>
        <taxon>Caesalpinioideae</taxon>
        <taxon>Cassia clade</taxon>
        <taxon>Senna</taxon>
    </lineage>
</organism>
<dbReference type="EMBL" id="JAAIUW010000003">
    <property type="protein sequence ID" value="KAF7837722.1"/>
    <property type="molecule type" value="Genomic_DNA"/>
</dbReference>
<accession>A0A835CG88</accession>
<gene>
    <name evidence="1" type="ORF">G2W53_006204</name>
</gene>
<name>A0A835CG88_9FABA</name>
<comment type="caution">
    <text evidence="1">The sequence shown here is derived from an EMBL/GenBank/DDBJ whole genome shotgun (WGS) entry which is preliminary data.</text>
</comment>
<protein>
    <submittedName>
        <fullName evidence="1">Uncharacterized protein</fullName>
    </submittedName>
</protein>
<evidence type="ECO:0000313" key="1">
    <source>
        <dbReference type="EMBL" id="KAF7837722.1"/>
    </source>
</evidence>
<evidence type="ECO:0000313" key="2">
    <source>
        <dbReference type="Proteomes" id="UP000634136"/>
    </source>
</evidence>
<sequence length="90" mass="10471">MAVAEEAAALMVNPEAKLSFSKLIIICLSHYSIAIRYLSFPSLHVELQLYSIILLQLLPFFCMELERDLFLYSLQMNFSLHIPAYFVHCW</sequence>